<evidence type="ECO:0000313" key="2">
    <source>
        <dbReference type="Proteomes" id="UP001318760"/>
    </source>
</evidence>
<dbReference type="AlphaFoldDB" id="A0ABD4JIR6"/>
<name>A0ABD4JIR6_9BACT</name>
<dbReference type="RefSeq" id="WP_336610767.1">
    <property type="nucleotide sequence ID" value="NZ_JADBHS010000009.1"/>
</dbReference>
<comment type="caution">
    <text evidence="1">The sequence shown here is derived from an EMBL/GenBank/DDBJ whole genome shotgun (WGS) entry which is preliminary data.</text>
</comment>
<reference evidence="1 2" key="1">
    <citation type="submission" date="2020-10" db="EMBL/GenBank/DDBJ databases">
        <title>Campylobacter californiensis sp. nov. isolated from cattle and feral swine in California.</title>
        <authorList>
            <person name="Miller W.G."/>
        </authorList>
    </citation>
    <scope>NUCLEOTIDE SEQUENCE [LARGE SCALE GENOMIC DNA]</scope>
    <source>
        <strain evidence="1 2">RM12919</strain>
    </source>
</reference>
<organism evidence="1 2">
    <name type="scientific">Campylobacter californiensis</name>
    <dbReference type="NCBI Taxonomy" id="1032243"/>
    <lineage>
        <taxon>Bacteria</taxon>
        <taxon>Pseudomonadati</taxon>
        <taxon>Campylobacterota</taxon>
        <taxon>Epsilonproteobacteria</taxon>
        <taxon>Campylobacterales</taxon>
        <taxon>Campylobacteraceae</taxon>
        <taxon>Campylobacter</taxon>
    </lineage>
</organism>
<evidence type="ECO:0000313" key="1">
    <source>
        <dbReference type="EMBL" id="MBE2986640.1"/>
    </source>
</evidence>
<gene>
    <name evidence="1" type="ORF">CCAL12919_05770</name>
</gene>
<protein>
    <submittedName>
        <fullName evidence="1">Uncharacterized protein</fullName>
    </submittedName>
</protein>
<dbReference type="EMBL" id="JADBHS010000009">
    <property type="protein sequence ID" value="MBE2986640.1"/>
    <property type="molecule type" value="Genomic_DNA"/>
</dbReference>
<accession>A0ABD4JIR6</accession>
<proteinExistence type="predicted"/>
<sequence>MNKINQYDEPDMARCAFSKRVQGTRGGCREQSYRPQRWAFSKRVRERTRLICGVKI</sequence>
<dbReference type="Proteomes" id="UP001318760">
    <property type="component" value="Unassembled WGS sequence"/>
</dbReference>